<evidence type="ECO:0000313" key="1">
    <source>
        <dbReference type="EMBL" id="MEL3954056.1"/>
    </source>
</evidence>
<evidence type="ECO:0000313" key="2">
    <source>
        <dbReference type="Proteomes" id="UP001455088"/>
    </source>
</evidence>
<organism evidence="1 2">
    <name type="scientific">Stenotrophomonas bentonitica</name>
    <dbReference type="NCBI Taxonomy" id="1450134"/>
    <lineage>
        <taxon>Bacteria</taxon>
        <taxon>Pseudomonadati</taxon>
        <taxon>Pseudomonadota</taxon>
        <taxon>Gammaproteobacteria</taxon>
        <taxon>Lysobacterales</taxon>
        <taxon>Lysobacteraceae</taxon>
        <taxon>Stenotrophomonas</taxon>
    </lineage>
</organism>
<dbReference type="Gene3D" id="3.30.1150.10">
    <property type="match status" value="1"/>
</dbReference>
<reference evidence="1 2" key="1">
    <citation type="submission" date="2024-04" db="EMBL/GenBank/DDBJ databases">
        <title>Bacterial endophytes with biocontrol capabilities against important plant pathogens.</title>
        <authorList>
            <person name="Alayande K.A."/>
        </authorList>
    </citation>
    <scope>NUCLEOTIDE SEQUENCE [LARGE SCALE GENOMIC DNA]</scope>
    <source>
        <strain evidence="1 2">KV22</strain>
    </source>
</reference>
<proteinExistence type="predicted"/>
<dbReference type="Proteomes" id="UP001455088">
    <property type="component" value="Unassembled WGS sequence"/>
</dbReference>
<comment type="caution">
    <text evidence="1">The sequence shown here is derived from an EMBL/GenBank/DDBJ whole genome shotgun (WGS) entry which is preliminary data.</text>
</comment>
<accession>A0ABU9JMI6</accession>
<dbReference type="RefSeq" id="WP_341986970.1">
    <property type="nucleotide sequence ID" value="NZ_JBBYHY010000005.1"/>
</dbReference>
<gene>
    <name evidence="1" type="ORF">AAE039_10835</name>
</gene>
<keyword evidence="2" id="KW-1185">Reference proteome</keyword>
<dbReference type="EMBL" id="JBBYHY010000005">
    <property type="protein sequence ID" value="MEL3954056.1"/>
    <property type="molecule type" value="Genomic_DNA"/>
</dbReference>
<name>A0ABU9JMI6_9GAMM</name>
<sequence>MRCSPILALALAFSGVGMVVVPDADAQTKREVREQAEASMVLTGEIDIGTEGQVEAFRLDKRAQVDETIVTFVENAVKTWRFAPVLVNGQAVKARTPATIRLGAKNNPDGTGLITLLAANFETYDETSTDNVTKVKMSPPVYPEDVFNARGRGDVLLLIQVGRDGKVLDVATEQVNLRVIANEANMRKMRDKLARVSMGAARKWTFKAPSTGDQKDEASWTIRVPVRFSFSDEVERYGRWDAYIPGPHQQAPWRSDKALSADANANADLLPAGGVFMADAASKAPKLLTPLGG</sequence>
<protein>
    <submittedName>
        <fullName evidence="1">Energy transducer TonB</fullName>
    </submittedName>
</protein>